<dbReference type="STRING" id="1076935.U4LN28"/>
<organism evidence="2 3">
    <name type="scientific">Pyronema omphalodes (strain CBS 100304)</name>
    <name type="common">Pyronema confluens</name>
    <dbReference type="NCBI Taxonomy" id="1076935"/>
    <lineage>
        <taxon>Eukaryota</taxon>
        <taxon>Fungi</taxon>
        <taxon>Dikarya</taxon>
        <taxon>Ascomycota</taxon>
        <taxon>Pezizomycotina</taxon>
        <taxon>Pezizomycetes</taxon>
        <taxon>Pezizales</taxon>
        <taxon>Pyronemataceae</taxon>
        <taxon>Pyronema</taxon>
    </lineage>
</organism>
<keyword evidence="1" id="KW-0812">Transmembrane</keyword>
<name>U4LN28_PYROM</name>
<feature type="transmembrane region" description="Helical" evidence="1">
    <location>
        <begin position="265"/>
        <end position="286"/>
    </location>
</feature>
<protein>
    <submittedName>
        <fullName evidence="2">Uncharacterized protein</fullName>
    </submittedName>
</protein>
<evidence type="ECO:0000313" key="3">
    <source>
        <dbReference type="Proteomes" id="UP000018144"/>
    </source>
</evidence>
<feature type="transmembrane region" description="Helical" evidence="1">
    <location>
        <begin position="96"/>
        <end position="116"/>
    </location>
</feature>
<gene>
    <name evidence="2" type="ORF">PCON_14017</name>
</gene>
<dbReference type="Proteomes" id="UP000018144">
    <property type="component" value="Unassembled WGS sequence"/>
</dbReference>
<keyword evidence="1" id="KW-0472">Membrane</keyword>
<reference evidence="2 3" key="1">
    <citation type="journal article" date="2013" name="PLoS Genet.">
        <title>The genome and development-dependent transcriptomes of Pyronema confluens: a window into fungal evolution.</title>
        <authorList>
            <person name="Traeger S."/>
            <person name="Altegoer F."/>
            <person name="Freitag M."/>
            <person name="Gabaldon T."/>
            <person name="Kempken F."/>
            <person name="Kumar A."/>
            <person name="Marcet-Houben M."/>
            <person name="Poggeler S."/>
            <person name="Stajich J.E."/>
            <person name="Nowrousian M."/>
        </authorList>
    </citation>
    <scope>NUCLEOTIDE SEQUENCE [LARGE SCALE GENOMIC DNA]</scope>
    <source>
        <strain evidence="3">CBS 100304</strain>
        <tissue evidence="2">Vegetative mycelium</tissue>
    </source>
</reference>
<keyword evidence="3" id="KW-1185">Reference proteome</keyword>
<proteinExistence type="predicted"/>
<dbReference type="PANTHER" id="PTHR35043">
    <property type="entry name" value="TRANSCRIPTION FACTOR DOMAIN-CONTAINING PROTEIN"/>
    <property type="match status" value="1"/>
</dbReference>
<feature type="transmembrane region" description="Helical" evidence="1">
    <location>
        <begin position="136"/>
        <end position="155"/>
    </location>
</feature>
<dbReference type="eggNOG" id="ENOG502S6E5">
    <property type="taxonomic scope" value="Eukaryota"/>
</dbReference>
<dbReference type="AlphaFoldDB" id="U4LN28"/>
<accession>U4LN28</accession>
<dbReference type="OrthoDB" id="9451547at2759"/>
<dbReference type="EMBL" id="HF935976">
    <property type="protein sequence ID" value="CCX32992.1"/>
    <property type="molecule type" value="Genomic_DNA"/>
</dbReference>
<dbReference type="PANTHER" id="PTHR35043:SF7">
    <property type="entry name" value="TRANSCRIPTION FACTOR DOMAIN-CONTAINING PROTEIN"/>
    <property type="match status" value="1"/>
</dbReference>
<evidence type="ECO:0000313" key="2">
    <source>
        <dbReference type="EMBL" id="CCX32992.1"/>
    </source>
</evidence>
<evidence type="ECO:0000256" key="1">
    <source>
        <dbReference type="SAM" id="Phobius"/>
    </source>
</evidence>
<keyword evidence="1" id="KW-1133">Transmembrane helix</keyword>
<sequence>MAAQNVDTLTAYIRTFIRRKSTGTLSWENEPHLYYLFINQLKSHVINPTFQLFNLAMDLRTAISVWLLKCLQVSGLPTHRDLPPSPSWNSEPQGRGTFGLIRSCVLTLTLCVYTAIHINIERSDYKRTIMRRKAVYAFIALFSPEIVVLSAYLQWKQAKKVHKTFEQVHDDLPKNDHTAERQPNFIISWFVVMGGVEIGKKHVLTPRGAQLMMKSRYWEAPDSKLIEDKGNADFVAKLIVCVQAAWMIVQCMLRKLEGLPVTLIELNALIHVICAFLLYAFCKIFLPN</sequence>